<name>A0A913Z2H3_PATMI</name>
<evidence type="ECO:0000256" key="1">
    <source>
        <dbReference type="SAM" id="MobiDB-lite"/>
    </source>
</evidence>
<dbReference type="GO" id="GO:0042148">
    <property type="term" value="P:DNA strand invasion"/>
    <property type="evidence" value="ECO:0007669"/>
    <property type="project" value="TreeGrafter"/>
</dbReference>
<feature type="compositionally biased region" description="Basic and acidic residues" evidence="1">
    <location>
        <begin position="109"/>
        <end position="127"/>
    </location>
</feature>
<dbReference type="GeneID" id="119719779"/>
<dbReference type="GO" id="GO:0000724">
    <property type="term" value="P:double-strand break repair via homologous recombination"/>
    <property type="evidence" value="ECO:0007669"/>
    <property type="project" value="InterPro"/>
</dbReference>
<dbReference type="PANTHER" id="PTHR46644">
    <property type="entry name" value="DNA REPAIR PROTEIN XRCC2"/>
    <property type="match status" value="1"/>
</dbReference>
<dbReference type="InterPro" id="IPR030547">
    <property type="entry name" value="XRCC2"/>
</dbReference>
<dbReference type="Proteomes" id="UP000887568">
    <property type="component" value="Unplaced"/>
</dbReference>
<reference evidence="3" key="1">
    <citation type="submission" date="2022-11" db="UniProtKB">
        <authorList>
            <consortium name="EnsemblMetazoa"/>
        </authorList>
    </citation>
    <scope>IDENTIFICATION</scope>
</reference>
<dbReference type="GO" id="GO:0005813">
    <property type="term" value="C:centrosome"/>
    <property type="evidence" value="ECO:0007669"/>
    <property type="project" value="TreeGrafter"/>
</dbReference>
<feature type="compositionally biased region" description="Polar residues" evidence="1">
    <location>
        <begin position="128"/>
        <end position="144"/>
    </location>
</feature>
<feature type="region of interest" description="Disordered" evidence="1">
    <location>
        <begin position="109"/>
        <end position="144"/>
    </location>
</feature>
<feature type="domain" description="RecA family profile 1" evidence="2">
    <location>
        <begin position="14"/>
        <end position="327"/>
    </location>
</feature>
<evidence type="ECO:0000259" key="2">
    <source>
        <dbReference type="PROSITE" id="PS50162"/>
    </source>
</evidence>
<dbReference type="OrthoDB" id="420422at2759"/>
<evidence type="ECO:0000313" key="3">
    <source>
        <dbReference type="EnsemblMetazoa" id="XP_038045196.1"/>
    </source>
</evidence>
<dbReference type="InterPro" id="IPR020588">
    <property type="entry name" value="RecA_ATP-bd"/>
</dbReference>
<dbReference type="SUPFAM" id="SSF52540">
    <property type="entry name" value="P-loop containing nucleoside triphosphate hydrolases"/>
    <property type="match status" value="1"/>
</dbReference>
<dbReference type="Gene3D" id="3.40.50.300">
    <property type="entry name" value="P-loop containing nucleotide triphosphate hydrolases"/>
    <property type="match status" value="2"/>
</dbReference>
<organism evidence="3 4">
    <name type="scientific">Patiria miniata</name>
    <name type="common">Bat star</name>
    <name type="synonym">Asterina miniata</name>
    <dbReference type="NCBI Taxonomy" id="46514"/>
    <lineage>
        <taxon>Eukaryota</taxon>
        <taxon>Metazoa</taxon>
        <taxon>Echinodermata</taxon>
        <taxon>Eleutherozoa</taxon>
        <taxon>Asterozoa</taxon>
        <taxon>Asteroidea</taxon>
        <taxon>Valvatacea</taxon>
        <taxon>Valvatida</taxon>
        <taxon>Asterinidae</taxon>
        <taxon>Patiria</taxon>
    </lineage>
</organism>
<sequence length="418" mass="46873">MAAGFSETGAQLFARLGAKPSLEALDPLLFPPSRALHPGDAVELYGPSGCGKTELLLHLISNCILPETWRGAELGGLGVGVILVDADFQFSMLRLFQVLERRIVDEVDRTKERSERLKEHLAKRKDASNPSLSTNSKTENVQSGSDTCEMCKKLNGRMNANGAAGQQATSKEPRFCDDHRTSKQTGKKRTRTGEIILCNGDECNNSRTNEQLDSSIVKEDETLFEEPTADQIEAFIRTCLNRFYLVRAGASSDQLIITLHSLESLIANRPDVSVLMLENVAAFYWIDRMNGGVASAQEANQRRVVGVIKRLIGEYQLVLVATKPALIQRNRRNNFWNEDPTTPTTRSNTSHSDYEHHEFMCSAWNKLITHRFVMRRHEHVVHAKNLVTTQSYYTALRTLPTPDHLCRFAISNKGVVYQ</sequence>
<evidence type="ECO:0000313" key="4">
    <source>
        <dbReference type="Proteomes" id="UP000887568"/>
    </source>
</evidence>
<feature type="compositionally biased region" description="Basic and acidic residues" evidence="1">
    <location>
        <begin position="171"/>
        <end position="181"/>
    </location>
</feature>
<dbReference type="InterPro" id="IPR027417">
    <property type="entry name" value="P-loop_NTPase"/>
</dbReference>
<dbReference type="EnsemblMetazoa" id="XM_038189268.1">
    <property type="protein sequence ID" value="XP_038045196.1"/>
    <property type="gene ID" value="LOC119719779"/>
</dbReference>
<accession>A0A913Z2H3</accession>
<dbReference type="OMA" id="FQFSMLR"/>
<dbReference type="GO" id="GO:0000400">
    <property type="term" value="F:four-way junction DNA binding"/>
    <property type="evidence" value="ECO:0007669"/>
    <property type="project" value="TreeGrafter"/>
</dbReference>
<dbReference type="GO" id="GO:0005657">
    <property type="term" value="C:replication fork"/>
    <property type="evidence" value="ECO:0007669"/>
    <property type="project" value="InterPro"/>
</dbReference>
<dbReference type="GO" id="GO:0005524">
    <property type="term" value="F:ATP binding"/>
    <property type="evidence" value="ECO:0007669"/>
    <property type="project" value="InterPro"/>
</dbReference>
<dbReference type="SMART" id="SM00382">
    <property type="entry name" value="AAA"/>
    <property type="match status" value="1"/>
</dbReference>
<dbReference type="CDD" id="cd19490">
    <property type="entry name" value="XRCC2"/>
    <property type="match status" value="1"/>
</dbReference>
<protein>
    <recommendedName>
        <fullName evidence="2">RecA family profile 1 domain-containing protein</fullName>
    </recommendedName>
</protein>
<dbReference type="PROSITE" id="PS50162">
    <property type="entry name" value="RECA_2"/>
    <property type="match status" value="1"/>
</dbReference>
<dbReference type="InterPro" id="IPR003593">
    <property type="entry name" value="AAA+_ATPase"/>
</dbReference>
<dbReference type="AlphaFoldDB" id="A0A913Z2H3"/>
<proteinExistence type="predicted"/>
<dbReference type="GO" id="GO:0033063">
    <property type="term" value="C:Rad51B-Rad51C-Rad51D-XRCC2 complex"/>
    <property type="evidence" value="ECO:0007669"/>
    <property type="project" value="InterPro"/>
</dbReference>
<feature type="region of interest" description="Disordered" evidence="1">
    <location>
        <begin position="162"/>
        <end position="188"/>
    </location>
</feature>
<keyword evidence="4" id="KW-1185">Reference proteome</keyword>
<dbReference type="PANTHER" id="PTHR46644:SF2">
    <property type="entry name" value="DNA REPAIR PROTEIN XRCC2"/>
    <property type="match status" value="1"/>
</dbReference>
<dbReference type="GO" id="GO:0140664">
    <property type="term" value="F:ATP-dependent DNA damage sensor activity"/>
    <property type="evidence" value="ECO:0007669"/>
    <property type="project" value="InterPro"/>
</dbReference>
<dbReference type="RefSeq" id="XP_038045196.1">
    <property type="nucleotide sequence ID" value="XM_038189268.1"/>
</dbReference>